<comment type="caution">
    <text evidence="2">The sequence shown here is derived from an EMBL/GenBank/DDBJ whole genome shotgun (WGS) entry which is preliminary data.</text>
</comment>
<feature type="compositionally biased region" description="Basic and acidic residues" evidence="1">
    <location>
        <begin position="19"/>
        <end position="30"/>
    </location>
</feature>
<evidence type="ECO:0000313" key="3">
    <source>
        <dbReference type="Proteomes" id="UP001595851"/>
    </source>
</evidence>
<protein>
    <submittedName>
        <fullName evidence="2">Uncharacterized protein</fullName>
    </submittedName>
</protein>
<organism evidence="2 3">
    <name type="scientific">Nonomuraea purpurea</name>
    <dbReference type="NCBI Taxonomy" id="1849276"/>
    <lineage>
        <taxon>Bacteria</taxon>
        <taxon>Bacillati</taxon>
        <taxon>Actinomycetota</taxon>
        <taxon>Actinomycetes</taxon>
        <taxon>Streptosporangiales</taxon>
        <taxon>Streptosporangiaceae</taxon>
        <taxon>Nonomuraea</taxon>
    </lineage>
</organism>
<dbReference type="EMBL" id="JBHSBI010000002">
    <property type="protein sequence ID" value="MFC4006837.1"/>
    <property type="molecule type" value="Genomic_DNA"/>
</dbReference>
<feature type="region of interest" description="Disordered" evidence="1">
    <location>
        <begin position="1"/>
        <end position="60"/>
    </location>
</feature>
<name>A0ABV8G3A5_9ACTN</name>
<evidence type="ECO:0000256" key="1">
    <source>
        <dbReference type="SAM" id="MobiDB-lite"/>
    </source>
</evidence>
<keyword evidence="3" id="KW-1185">Reference proteome</keyword>
<sequence>MPRRKGATAAGQFPHRTHRREEHPQERRLVDTGFLPTQPSRPGARGSTEIPYGATGCARERDPGRHAAVLDAFLEEVRLAGVERGDFSTAT</sequence>
<dbReference type="Proteomes" id="UP001595851">
    <property type="component" value="Unassembled WGS sequence"/>
</dbReference>
<dbReference type="RefSeq" id="WP_379526969.1">
    <property type="nucleotide sequence ID" value="NZ_JBHSBI010000002.1"/>
</dbReference>
<evidence type="ECO:0000313" key="2">
    <source>
        <dbReference type="EMBL" id="MFC4006837.1"/>
    </source>
</evidence>
<proteinExistence type="predicted"/>
<reference evidence="3" key="1">
    <citation type="journal article" date="2019" name="Int. J. Syst. Evol. Microbiol.">
        <title>The Global Catalogue of Microorganisms (GCM) 10K type strain sequencing project: providing services to taxonomists for standard genome sequencing and annotation.</title>
        <authorList>
            <consortium name="The Broad Institute Genomics Platform"/>
            <consortium name="The Broad Institute Genome Sequencing Center for Infectious Disease"/>
            <person name="Wu L."/>
            <person name="Ma J."/>
        </authorList>
    </citation>
    <scope>NUCLEOTIDE SEQUENCE [LARGE SCALE GENOMIC DNA]</scope>
    <source>
        <strain evidence="3">TBRC 1276</strain>
    </source>
</reference>
<gene>
    <name evidence="2" type="ORF">ACFOY2_06370</name>
</gene>
<accession>A0ABV8G3A5</accession>